<keyword evidence="2" id="KW-1017">Isopeptide bond</keyword>
<dbReference type="InParanoid" id="D2W0W7"/>
<dbReference type="FunFam" id="1.20.1310.10:FF:000001">
    <property type="entry name" value="Cullin 3"/>
    <property type="match status" value="1"/>
</dbReference>
<dbReference type="InterPro" id="IPR036390">
    <property type="entry name" value="WH_DNA-bd_sf"/>
</dbReference>
<dbReference type="STRING" id="5762.D2W0W7"/>
<dbReference type="SMART" id="SM00182">
    <property type="entry name" value="CULLIN"/>
    <property type="match status" value="1"/>
</dbReference>
<dbReference type="Gene3D" id="1.10.10.10">
    <property type="entry name" value="Winged helix-like DNA-binding domain superfamily/Winged helix DNA-binding domain"/>
    <property type="match status" value="1"/>
</dbReference>
<dbReference type="OrthoDB" id="27073at2759"/>
<evidence type="ECO:0000313" key="7">
    <source>
        <dbReference type="EMBL" id="EFC37252.1"/>
    </source>
</evidence>
<dbReference type="SUPFAM" id="SSF75632">
    <property type="entry name" value="Cullin homology domain"/>
    <property type="match status" value="1"/>
</dbReference>
<dbReference type="PROSITE" id="PS50069">
    <property type="entry name" value="CULLIN_2"/>
    <property type="match status" value="1"/>
</dbReference>
<dbReference type="RefSeq" id="XP_002669996.1">
    <property type="nucleotide sequence ID" value="XM_002669950.1"/>
</dbReference>
<accession>D2W0W7</accession>
<dbReference type="VEuPathDB" id="AmoebaDB:NAEGRDRAFT_81967"/>
<reference evidence="7 8" key="1">
    <citation type="journal article" date="2010" name="Cell">
        <title>The genome of Naegleria gruberi illuminates early eukaryotic versatility.</title>
        <authorList>
            <person name="Fritz-Laylin L.K."/>
            <person name="Prochnik S.E."/>
            <person name="Ginger M.L."/>
            <person name="Dacks J.B."/>
            <person name="Carpenter M.L."/>
            <person name="Field M.C."/>
            <person name="Kuo A."/>
            <person name="Paredez A."/>
            <person name="Chapman J."/>
            <person name="Pham J."/>
            <person name="Shu S."/>
            <person name="Neupane R."/>
            <person name="Cipriano M."/>
            <person name="Mancuso J."/>
            <person name="Tu H."/>
            <person name="Salamov A."/>
            <person name="Lindquist E."/>
            <person name="Shapiro H."/>
            <person name="Lucas S."/>
            <person name="Grigoriev I.V."/>
            <person name="Cande W.Z."/>
            <person name="Fulton C."/>
            <person name="Rokhsar D.S."/>
            <person name="Dawson S.C."/>
        </authorList>
    </citation>
    <scope>NUCLEOTIDE SEQUENCE [LARGE SCALE GENOMIC DNA]</scope>
    <source>
        <strain evidence="7 8">NEG-M</strain>
    </source>
</reference>
<dbReference type="InterPro" id="IPR036317">
    <property type="entry name" value="Cullin_homology_sf"/>
</dbReference>
<dbReference type="PANTHER" id="PTHR11932">
    <property type="entry name" value="CULLIN"/>
    <property type="match status" value="1"/>
</dbReference>
<dbReference type="GeneID" id="8856856"/>
<evidence type="ECO:0000259" key="6">
    <source>
        <dbReference type="PROSITE" id="PS50069"/>
    </source>
</evidence>
<name>D2W0W7_NAEGR</name>
<dbReference type="InterPro" id="IPR036388">
    <property type="entry name" value="WH-like_DNA-bd_sf"/>
</dbReference>
<feature type="domain" description="Cullin family profile" evidence="6">
    <location>
        <begin position="396"/>
        <end position="547"/>
    </location>
</feature>
<dbReference type="EMBL" id="GG738920">
    <property type="protein sequence ID" value="EFC37252.1"/>
    <property type="molecule type" value="Genomic_DNA"/>
</dbReference>
<dbReference type="AlphaFoldDB" id="D2W0W7"/>
<evidence type="ECO:0000256" key="2">
    <source>
        <dbReference type="ARBA" id="ARBA00022499"/>
    </source>
</evidence>
<dbReference type="Gene3D" id="1.20.1310.10">
    <property type="entry name" value="Cullin Repeats"/>
    <property type="match status" value="4"/>
</dbReference>
<dbReference type="GO" id="GO:0031625">
    <property type="term" value="F:ubiquitin protein ligase binding"/>
    <property type="evidence" value="ECO:0007669"/>
    <property type="project" value="InterPro"/>
</dbReference>
<evidence type="ECO:0000256" key="5">
    <source>
        <dbReference type="RuleBase" id="RU003829"/>
    </source>
</evidence>
<comment type="similarity">
    <text evidence="1 4 5">Belongs to the cullin family.</text>
</comment>
<dbReference type="InterPro" id="IPR001373">
    <property type="entry name" value="Cullin_N"/>
</dbReference>
<evidence type="ECO:0000256" key="4">
    <source>
        <dbReference type="PROSITE-ProRule" id="PRU00330"/>
    </source>
</evidence>
<dbReference type="Pfam" id="PF10557">
    <property type="entry name" value="Cullin_Nedd8"/>
    <property type="match status" value="1"/>
</dbReference>
<organism evidence="8">
    <name type="scientific">Naegleria gruberi</name>
    <name type="common">Amoeba</name>
    <dbReference type="NCBI Taxonomy" id="5762"/>
    <lineage>
        <taxon>Eukaryota</taxon>
        <taxon>Discoba</taxon>
        <taxon>Heterolobosea</taxon>
        <taxon>Tetramitia</taxon>
        <taxon>Eutetramitia</taxon>
        <taxon>Vahlkampfiidae</taxon>
        <taxon>Naegleria</taxon>
    </lineage>
</organism>
<dbReference type="Gene3D" id="4.10.1030.10">
    <property type="entry name" value="Ring Box Chain A, domain 5"/>
    <property type="match status" value="1"/>
</dbReference>
<protein>
    <submittedName>
        <fullName evidence="7">Predicted protein</fullName>
    </submittedName>
</protein>
<dbReference type="FunFam" id="1.20.1310.10:FF:000002">
    <property type="entry name" value="cullin-3 isoform X1"/>
    <property type="match status" value="1"/>
</dbReference>
<dbReference type="InterPro" id="IPR019559">
    <property type="entry name" value="Cullin_neddylation_domain"/>
</dbReference>
<dbReference type="eggNOG" id="KOG2166">
    <property type="taxonomic scope" value="Eukaryota"/>
</dbReference>
<dbReference type="Pfam" id="PF00888">
    <property type="entry name" value="Cullin"/>
    <property type="match status" value="1"/>
</dbReference>
<dbReference type="SMART" id="SM00884">
    <property type="entry name" value="Cullin_Nedd8"/>
    <property type="match status" value="1"/>
</dbReference>
<dbReference type="OMA" id="MYTLFNH"/>
<dbReference type="InterPro" id="IPR059120">
    <property type="entry name" value="Cullin-like_AB"/>
</dbReference>
<evidence type="ECO:0000256" key="3">
    <source>
        <dbReference type="ARBA" id="ARBA00022843"/>
    </source>
</evidence>
<dbReference type="SUPFAM" id="SSF46785">
    <property type="entry name" value="Winged helix' DNA-binding domain"/>
    <property type="match status" value="1"/>
</dbReference>
<evidence type="ECO:0000313" key="8">
    <source>
        <dbReference type="Proteomes" id="UP000006671"/>
    </source>
</evidence>
<dbReference type="Gene3D" id="3.30.230.130">
    <property type="entry name" value="Cullin, Chain C, Domain 2"/>
    <property type="match status" value="1"/>
</dbReference>
<dbReference type="InterPro" id="IPR016159">
    <property type="entry name" value="Cullin_repeat-like_dom_sf"/>
</dbReference>
<evidence type="ECO:0000256" key="1">
    <source>
        <dbReference type="ARBA" id="ARBA00006019"/>
    </source>
</evidence>
<sequence length="698" mass="82066">MRKVQTGKKFEIKAPRAESTTTEAFFSTTWTLLKQAIQQIYHNKSSELSYEELYRNTYKIVLNRHGESLYENVEACMLEQVEFILSSVLKKCPDELFLKTICNVWEEYKTETSVVSSVLMYLNTNYALKQLQQQQSQSSGNGANQTPVKHTLFVYDNGVEIFKRVVIYQSQSGVKIKNIVIEMIGKERGGEYVDRLLLKKVVRMLCEMNCYNDVLEEPFLETSAQYYLQLSRDLLAQTSITDYLKLVDERLREEDNRVQYYLSFTTKPKISKILRQEMITKHLDTITESPSGYISFLKDDKISELHRMYNLFLGNEEEHLSIMIKLYKQYITDVGIAYVMDEEKLQGSAVTFIEGLLEQKRKYDRITRESFKSNSKFEQAQKEGFSIFSDGTRQKRVSEYLSLYLDNTIRTLGDSEQELEPIMEDAMALFRFLRDKDIFENYYKVHLSKRLLSKGHQANSEKMFILKMKKECGYSFTSKIEGMFNDMKISAQTNEQYQQHDAFKLKPERMDFNVNILTHSFWPAYTLNNIILPADLNLCCESFAKFYNHIKELTQIPEKDLKKTLTILCMNKTKILSKEPKTKNLEDNHKFVLNQDFKNANYRVRLAITSTKETVEEVQETESKIELERKPVIEAVIVRVMKARKKLHHNELMSEVVKQLQSRFVPNPQEVKRRIENLIERDFLSREVEDHKTYNYVA</sequence>
<dbReference type="KEGG" id="ngr:NAEGRDRAFT_81967"/>
<dbReference type="SUPFAM" id="SSF74788">
    <property type="entry name" value="Cullin repeat-like"/>
    <property type="match status" value="1"/>
</dbReference>
<dbReference type="FunFam" id="1.10.10.10:FF:000014">
    <property type="entry name" value="Cullin 1"/>
    <property type="match status" value="1"/>
</dbReference>
<keyword evidence="3" id="KW-0832">Ubl conjugation</keyword>
<dbReference type="GO" id="GO:0006511">
    <property type="term" value="P:ubiquitin-dependent protein catabolic process"/>
    <property type="evidence" value="ECO:0007669"/>
    <property type="project" value="InterPro"/>
</dbReference>
<gene>
    <name evidence="7" type="ORF">NAEGRDRAFT_81967</name>
</gene>
<proteinExistence type="inferred from homology"/>
<dbReference type="InterPro" id="IPR045093">
    <property type="entry name" value="Cullin"/>
</dbReference>
<dbReference type="Proteomes" id="UP000006671">
    <property type="component" value="Unassembled WGS sequence"/>
</dbReference>
<keyword evidence="8" id="KW-1185">Reference proteome</keyword>
<dbReference type="InterPro" id="IPR016158">
    <property type="entry name" value="Cullin_homology"/>
</dbReference>
<dbReference type="Pfam" id="PF26557">
    <property type="entry name" value="Cullin_AB"/>
    <property type="match status" value="1"/>
</dbReference>